<evidence type="ECO:0000313" key="3">
    <source>
        <dbReference type="Proteomes" id="UP001230951"/>
    </source>
</evidence>
<dbReference type="AlphaFoldDB" id="A0AAW8DK38"/>
<organism evidence="1 4">
    <name type="scientific">Arthrobacter bambusae</name>
    <dbReference type="NCBI Taxonomy" id="1338426"/>
    <lineage>
        <taxon>Bacteria</taxon>
        <taxon>Bacillati</taxon>
        <taxon>Actinomycetota</taxon>
        <taxon>Actinomycetes</taxon>
        <taxon>Micrococcales</taxon>
        <taxon>Micrococcaceae</taxon>
        <taxon>Arthrobacter</taxon>
    </lineage>
</organism>
<dbReference type="EMBL" id="JAUSRG010000008">
    <property type="protein sequence ID" value="MDP9905979.1"/>
    <property type="molecule type" value="Genomic_DNA"/>
</dbReference>
<keyword evidence="3" id="KW-1185">Reference proteome</keyword>
<dbReference type="Proteomes" id="UP001242995">
    <property type="component" value="Unassembled WGS sequence"/>
</dbReference>
<evidence type="ECO:0000313" key="4">
    <source>
        <dbReference type="Proteomes" id="UP001242995"/>
    </source>
</evidence>
<name>A0AAW8DK38_9MICC</name>
<accession>A0AAW8DK38</accession>
<proteinExistence type="predicted"/>
<reference evidence="1 3" key="1">
    <citation type="submission" date="2023-07" db="EMBL/GenBank/DDBJ databases">
        <title>Sorghum-associated microbial communities from plants grown in Nebraska, USA.</title>
        <authorList>
            <person name="Schachtman D."/>
        </authorList>
    </citation>
    <scope>NUCLEOTIDE SEQUENCE</scope>
    <source>
        <strain evidence="1">DS1006</strain>
        <strain evidence="2 3">DS1016</strain>
    </source>
</reference>
<gene>
    <name evidence="1" type="ORF">J2S90_002950</name>
    <name evidence="2" type="ORF">J2S93_003028</name>
</gene>
<dbReference type="EMBL" id="JAUSTF010000006">
    <property type="protein sequence ID" value="MDQ0181590.1"/>
    <property type="molecule type" value="Genomic_DNA"/>
</dbReference>
<dbReference type="RefSeq" id="WP_306962270.1">
    <property type="nucleotide sequence ID" value="NZ_JAUSRG010000008.1"/>
</dbReference>
<evidence type="ECO:0000313" key="1">
    <source>
        <dbReference type="EMBL" id="MDP9905979.1"/>
    </source>
</evidence>
<sequence>MIANIVDEQAFGLPFWGRFVMFNFRKTLGSIALSSVLAFSGTSVGIATAAPTTGFAGAVVDATMEPQVALVWNVWQDNFYSKETCKRASFAVLSMHGYIRDYDCLQNRPGTFNAGRWSLWVLVPDSVR</sequence>
<dbReference type="Proteomes" id="UP001230951">
    <property type="component" value="Unassembled WGS sequence"/>
</dbReference>
<evidence type="ECO:0000313" key="2">
    <source>
        <dbReference type="EMBL" id="MDQ0181590.1"/>
    </source>
</evidence>
<comment type="caution">
    <text evidence="1">The sequence shown here is derived from an EMBL/GenBank/DDBJ whole genome shotgun (WGS) entry which is preliminary data.</text>
</comment>
<protein>
    <submittedName>
        <fullName evidence="1">Uncharacterized protein</fullName>
    </submittedName>
</protein>